<feature type="domain" description="Fe/B12 periplasmic-binding" evidence="1">
    <location>
        <begin position="1"/>
        <end position="246"/>
    </location>
</feature>
<protein>
    <submittedName>
        <fullName evidence="2">Iron complex transport system substrate-binding protein</fullName>
    </submittedName>
</protein>
<proteinExistence type="predicted"/>
<evidence type="ECO:0000313" key="2">
    <source>
        <dbReference type="EMBL" id="SJZ33152.1"/>
    </source>
</evidence>
<organism evidence="2 3">
    <name type="scientific">Enhydrobacter aerosaccus</name>
    <dbReference type="NCBI Taxonomy" id="225324"/>
    <lineage>
        <taxon>Bacteria</taxon>
        <taxon>Pseudomonadati</taxon>
        <taxon>Pseudomonadota</taxon>
        <taxon>Alphaproteobacteria</taxon>
        <taxon>Hyphomicrobiales</taxon>
        <taxon>Enhydrobacter</taxon>
    </lineage>
</organism>
<dbReference type="EMBL" id="FUWJ01000001">
    <property type="protein sequence ID" value="SJZ33152.1"/>
    <property type="molecule type" value="Genomic_DNA"/>
</dbReference>
<evidence type="ECO:0000259" key="1">
    <source>
        <dbReference type="PROSITE" id="PS50983"/>
    </source>
</evidence>
<dbReference type="Gene3D" id="1.20.58.2180">
    <property type="match status" value="1"/>
</dbReference>
<name>A0A1T4JSH6_9HYPH</name>
<dbReference type="Gene3D" id="3.40.50.1980">
    <property type="entry name" value="Nitrogenase molybdenum iron protein domain"/>
    <property type="match status" value="2"/>
</dbReference>
<sequence>MVGWVPLPQQDAKKFLVPSVRDLPASVRLTGKGGPSDFTSVMALQPDLIVDFGSTNSDYVNLAERVQKATGIPYALIDGRLDRLPAALRLAGDILGRTERGEALASYAADTLVAIDRAIEAVPTHRRPRVYIARGADGLQTAPRGSGLAETIERAGATNVADLGAGMGSGLMVTIQQVSAWAPDVIIAFDQAAADVLRDNAEWHPIVSSRRLIVAPTLPWNWLGEPPSVNRLIGLRWLAAAFYRVQIDLVSEIRKFHRLFYGTTPTDPELKALLQGAL</sequence>
<dbReference type="AlphaFoldDB" id="A0A1T4JSH6"/>
<keyword evidence="3" id="KW-1185">Reference proteome</keyword>
<dbReference type="Pfam" id="PF01497">
    <property type="entry name" value="Peripla_BP_2"/>
    <property type="match status" value="1"/>
</dbReference>
<dbReference type="OrthoDB" id="9775594at2"/>
<reference evidence="3" key="1">
    <citation type="submission" date="2017-02" db="EMBL/GenBank/DDBJ databases">
        <authorList>
            <person name="Varghese N."/>
            <person name="Submissions S."/>
        </authorList>
    </citation>
    <scope>NUCLEOTIDE SEQUENCE [LARGE SCALE GENOMIC DNA]</scope>
    <source>
        <strain evidence="3">ATCC 27094</strain>
    </source>
</reference>
<accession>A0A1T4JSH6</accession>
<dbReference type="PANTHER" id="PTHR30535:SF34">
    <property type="entry name" value="MOLYBDATE-BINDING PROTEIN MOLA"/>
    <property type="match status" value="1"/>
</dbReference>
<dbReference type="STRING" id="225324.SAMN02745126_00419"/>
<evidence type="ECO:0000313" key="3">
    <source>
        <dbReference type="Proteomes" id="UP000190092"/>
    </source>
</evidence>
<gene>
    <name evidence="2" type="ORF">SAMN02745126_00419</name>
</gene>
<dbReference type="SUPFAM" id="SSF53807">
    <property type="entry name" value="Helical backbone' metal receptor"/>
    <property type="match status" value="1"/>
</dbReference>
<dbReference type="Proteomes" id="UP000190092">
    <property type="component" value="Unassembled WGS sequence"/>
</dbReference>
<dbReference type="PANTHER" id="PTHR30535">
    <property type="entry name" value="VITAMIN B12-BINDING PROTEIN"/>
    <property type="match status" value="1"/>
</dbReference>
<dbReference type="GO" id="GO:0071281">
    <property type="term" value="P:cellular response to iron ion"/>
    <property type="evidence" value="ECO:0007669"/>
    <property type="project" value="TreeGrafter"/>
</dbReference>
<dbReference type="InterPro" id="IPR050902">
    <property type="entry name" value="ABC_Transporter_SBP"/>
</dbReference>
<dbReference type="InterPro" id="IPR002491">
    <property type="entry name" value="ABC_transptr_periplasmic_BD"/>
</dbReference>
<dbReference type="PROSITE" id="PS50983">
    <property type="entry name" value="FE_B12_PBP"/>
    <property type="match status" value="1"/>
</dbReference>